<organism evidence="1 2">
    <name type="scientific">Merluccius polli</name>
    <name type="common">Benguela hake</name>
    <name type="synonym">Merluccius cadenati</name>
    <dbReference type="NCBI Taxonomy" id="89951"/>
    <lineage>
        <taxon>Eukaryota</taxon>
        <taxon>Metazoa</taxon>
        <taxon>Chordata</taxon>
        <taxon>Craniata</taxon>
        <taxon>Vertebrata</taxon>
        <taxon>Euteleostomi</taxon>
        <taxon>Actinopterygii</taxon>
        <taxon>Neopterygii</taxon>
        <taxon>Teleostei</taxon>
        <taxon>Neoteleostei</taxon>
        <taxon>Acanthomorphata</taxon>
        <taxon>Zeiogadaria</taxon>
        <taxon>Gadariae</taxon>
        <taxon>Gadiformes</taxon>
        <taxon>Gadoidei</taxon>
        <taxon>Merlucciidae</taxon>
        <taxon>Merluccius</taxon>
    </lineage>
</organism>
<protein>
    <submittedName>
        <fullName evidence="1">Uncharacterized protein</fullName>
    </submittedName>
</protein>
<comment type="caution">
    <text evidence="1">The sequence shown here is derived from an EMBL/GenBank/DDBJ whole genome shotgun (WGS) entry which is preliminary data.</text>
</comment>
<name>A0AA47PDY1_MERPO</name>
<keyword evidence="2" id="KW-1185">Reference proteome</keyword>
<sequence>MSGATHEQTVVGFLPTQLLVKCFNLAPSTCLLSCHYQELTTKDPSRTCFADKDFPLWKNLMRNQPAKRAPGIELPSVRSSAGCGECLWDPFFPVEDVQACH</sequence>
<accession>A0AA47PDY1</accession>
<dbReference type="Proteomes" id="UP001174136">
    <property type="component" value="Unassembled WGS sequence"/>
</dbReference>
<gene>
    <name evidence="1" type="ORF">N1851_000424</name>
</gene>
<evidence type="ECO:0000313" key="1">
    <source>
        <dbReference type="EMBL" id="KAK0156277.1"/>
    </source>
</evidence>
<dbReference type="AlphaFoldDB" id="A0AA47PDY1"/>
<evidence type="ECO:0000313" key="2">
    <source>
        <dbReference type="Proteomes" id="UP001174136"/>
    </source>
</evidence>
<reference evidence="1" key="1">
    <citation type="journal article" date="2023" name="Front. Mar. Sci.">
        <title>A new Merluccius polli reference genome to investigate the effects of global change in West African waters.</title>
        <authorList>
            <person name="Mateo J.L."/>
            <person name="Blanco-Fernandez C."/>
            <person name="Garcia-Vazquez E."/>
            <person name="Machado-Schiaffino G."/>
        </authorList>
    </citation>
    <scope>NUCLEOTIDE SEQUENCE</scope>
    <source>
        <strain evidence="1">C29</strain>
        <tissue evidence="1">Fin</tissue>
    </source>
</reference>
<dbReference type="EMBL" id="JAOPHQ010000016">
    <property type="protein sequence ID" value="KAK0156277.1"/>
    <property type="molecule type" value="Genomic_DNA"/>
</dbReference>
<proteinExistence type="predicted"/>